<feature type="region of interest" description="Disordered" evidence="2">
    <location>
        <begin position="360"/>
        <end position="396"/>
    </location>
</feature>
<evidence type="ECO:0000313" key="4">
    <source>
        <dbReference type="Proteomes" id="UP000250140"/>
    </source>
</evidence>
<feature type="coiled-coil region" evidence="1">
    <location>
        <begin position="956"/>
        <end position="1145"/>
    </location>
</feature>
<evidence type="ECO:0000256" key="2">
    <source>
        <dbReference type="SAM" id="MobiDB-lite"/>
    </source>
</evidence>
<sequence length="1249" mass="139154">MSPSLETNLKVIEQNLDSMHQEAKHVLGKLIESSRKESELRQENEGLRQQTVGLQDRLEEAEKEKESIQEQLISLGDMKAENSNLTCRLQEAHVVIEDLKQQLQDERSKIDNIESMLTTRRKRPYSSGQDQNSDCHTEDHALAKRYRQDSGSGGKIHDKFDNPPSAPARQNLSDQARSDTPAHKNMNPPPRHGHDSSPANEPHKLRDGLSSHTIESNSAHQNSWPVAGNSGANRYQHGNWDSKYSFIPNILIPRPEASSEPELSIRGRAMAARGIQDDDTHIASTDPWFGLDALSDDSFLRTGRVPPGLSVTVLQSQTTSSAVTSPSFTPTPTTLSSNETNGSVKERPCSTAKLLLPEGMQSSFPPCSPESSTLHVTPSQSLNNRDSRGSTDGLPRLSVAKRSSVILSSGPLRVSTKSAEVKDEGLDASLLGRTSFTEAKTLGGGSRLHIRSSGAIHRTPKAQKITHDTRDETNLKRYFEDSPPGKPKMQEPKTPAQSSPVLSSEDSDKEAFSDVNMRIAKLKAELAEHDRQCDDKTGRTNNKCDGNLPFELDDEPTLEQTMANNTGFATTESHNQPFQRIASMVSSDRCMKQTDHRTAPFFNGSANEVGIGKTPAVESHFQTAEYPKTNQALEHVTQAAGMSASKLEQDLKASRKVADDLKRVVKTEISSLEQKGAEIERNPTRSLEEAQTTILRLMRECQELKAAVNEPLAKVKERNVELGKQLENMKTTTEKPEGKAKVDMPKLEERVLKQKQQYSELQCPVPKWPVNLTQLMTQMKENKQTTASQKRAITDLKRELENSNCQVAKLTKDFTACELEMKSASEFQSLKKQLEEAAKREKDVKLKLKEAEVRNRKSEQLLAENIATQTKQRAEAARQASMQRMQDVSNRLQAQLKDKDAKNEQLLNKLHESDENVVRLSDELSQLKENCKGLIVPKDSEGGAGLQSEAVSTGKMATLNRELQLLKEQLSSSEEKVAELMQQLSISEEKVAQLAQEMELGHGNDTDRGTSVEVPSWAEQKASADREIQELEAKLEKSEQNVARLTKDIAVIRSQNAQESQPTKQFAGKDKDLSRSVVLKERRIEELESKNTELDNKCAFLNEQLRLTKGAGSAQQQLTDLRKRIQEIDAKNHRLSQELKDTQERYLALAGIEEKVLGSASQFRGAAHLLTPPYTVKLPATVFKCIECYVKDLLCDSNAPCDNCKAGGHACQRWKCSLHKQLGYCPDLPCKLVHGKDGWLMTKDRVPQW</sequence>
<feature type="coiled-coil region" evidence="1">
    <location>
        <begin position="793"/>
        <end position="930"/>
    </location>
</feature>
<feature type="compositionally biased region" description="Basic and acidic residues" evidence="2">
    <location>
        <begin position="133"/>
        <end position="148"/>
    </location>
</feature>
<accession>A0A8E2EZ83</accession>
<proteinExistence type="predicted"/>
<feature type="compositionally biased region" description="Polar residues" evidence="2">
    <location>
        <begin position="495"/>
        <end position="504"/>
    </location>
</feature>
<keyword evidence="4" id="KW-1185">Reference proteome</keyword>
<dbReference type="AlphaFoldDB" id="A0A8E2EZ83"/>
<dbReference type="GO" id="GO:0005815">
    <property type="term" value="C:microtubule organizing center"/>
    <property type="evidence" value="ECO:0007669"/>
    <property type="project" value="TreeGrafter"/>
</dbReference>
<dbReference type="GO" id="GO:0008017">
    <property type="term" value="F:microtubule binding"/>
    <property type="evidence" value="ECO:0007669"/>
    <property type="project" value="TreeGrafter"/>
</dbReference>
<feature type="compositionally biased region" description="Polar residues" evidence="2">
    <location>
        <begin position="360"/>
        <end position="384"/>
    </location>
</feature>
<dbReference type="PANTHER" id="PTHR18947:SF28">
    <property type="entry name" value="GIRDIN, ISOFORM A"/>
    <property type="match status" value="1"/>
</dbReference>
<feature type="coiled-coil region" evidence="1">
    <location>
        <begin position="512"/>
        <end position="539"/>
    </location>
</feature>
<dbReference type="GO" id="GO:0005737">
    <property type="term" value="C:cytoplasm"/>
    <property type="evidence" value="ECO:0007669"/>
    <property type="project" value="TreeGrafter"/>
</dbReference>
<reference evidence="3 4" key="1">
    <citation type="journal article" date="2016" name="Nat. Commun.">
        <title>Ectomycorrhizal ecology is imprinted in the genome of the dominant symbiotic fungus Cenococcum geophilum.</title>
        <authorList>
            <consortium name="DOE Joint Genome Institute"/>
            <person name="Peter M."/>
            <person name="Kohler A."/>
            <person name="Ohm R.A."/>
            <person name="Kuo A."/>
            <person name="Krutzmann J."/>
            <person name="Morin E."/>
            <person name="Arend M."/>
            <person name="Barry K.W."/>
            <person name="Binder M."/>
            <person name="Choi C."/>
            <person name="Clum A."/>
            <person name="Copeland A."/>
            <person name="Grisel N."/>
            <person name="Haridas S."/>
            <person name="Kipfer T."/>
            <person name="LaButti K."/>
            <person name="Lindquist E."/>
            <person name="Lipzen A."/>
            <person name="Maire R."/>
            <person name="Meier B."/>
            <person name="Mihaltcheva S."/>
            <person name="Molinier V."/>
            <person name="Murat C."/>
            <person name="Poggeler S."/>
            <person name="Quandt C.A."/>
            <person name="Sperisen C."/>
            <person name="Tritt A."/>
            <person name="Tisserant E."/>
            <person name="Crous P.W."/>
            <person name="Henrissat B."/>
            <person name="Nehls U."/>
            <person name="Egli S."/>
            <person name="Spatafora J.W."/>
            <person name="Grigoriev I.V."/>
            <person name="Martin F.M."/>
        </authorList>
    </citation>
    <scope>NUCLEOTIDE SEQUENCE [LARGE SCALE GENOMIC DNA]</scope>
    <source>
        <strain evidence="3 4">CBS 207.34</strain>
    </source>
</reference>
<feature type="compositionally biased region" description="Polar residues" evidence="2">
    <location>
        <begin position="210"/>
        <end position="224"/>
    </location>
</feature>
<organism evidence="3 4">
    <name type="scientific">Glonium stellatum</name>
    <dbReference type="NCBI Taxonomy" id="574774"/>
    <lineage>
        <taxon>Eukaryota</taxon>
        <taxon>Fungi</taxon>
        <taxon>Dikarya</taxon>
        <taxon>Ascomycota</taxon>
        <taxon>Pezizomycotina</taxon>
        <taxon>Dothideomycetes</taxon>
        <taxon>Pleosporomycetidae</taxon>
        <taxon>Gloniales</taxon>
        <taxon>Gloniaceae</taxon>
        <taxon>Glonium</taxon>
    </lineage>
</organism>
<feature type="compositionally biased region" description="Low complexity" evidence="2">
    <location>
        <begin position="317"/>
        <end position="337"/>
    </location>
</feature>
<dbReference type="EMBL" id="KV749882">
    <property type="protein sequence ID" value="OCL07380.1"/>
    <property type="molecule type" value="Genomic_DNA"/>
</dbReference>
<dbReference type="GO" id="GO:0051959">
    <property type="term" value="F:dynein light intermediate chain binding"/>
    <property type="evidence" value="ECO:0007669"/>
    <property type="project" value="TreeGrafter"/>
</dbReference>
<evidence type="ECO:0000256" key="1">
    <source>
        <dbReference type="SAM" id="Coils"/>
    </source>
</evidence>
<keyword evidence="1" id="KW-0175">Coiled coil</keyword>
<dbReference type="GO" id="GO:0030705">
    <property type="term" value="P:cytoskeleton-dependent intracellular transport"/>
    <property type="evidence" value="ECO:0007669"/>
    <property type="project" value="TreeGrafter"/>
</dbReference>
<protein>
    <submittedName>
        <fullName evidence="3">Uncharacterized protein</fullName>
    </submittedName>
</protein>
<feature type="region of interest" description="Disordered" evidence="2">
    <location>
        <begin position="317"/>
        <end position="347"/>
    </location>
</feature>
<gene>
    <name evidence="3" type="ORF">AOQ84DRAFT_377721</name>
</gene>
<dbReference type="OrthoDB" id="3777260at2759"/>
<dbReference type="Proteomes" id="UP000250140">
    <property type="component" value="Unassembled WGS sequence"/>
</dbReference>
<dbReference type="PANTHER" id="PTHR18947">
    <property type="entry name" value="HOOK PROTEINS"/>
    <property type="match status" value="1"/>
</dbReference>
<feature type="coiled-coil region" evidence="1">
    <location>
        <begin position="644"/>
        <end position="732"/>
    </location>
</feature>
<feature type="compositionally biased region" description="Basic and acidic residues" evidence="2">
    <location>
        <begin position="465"/>
        <end position="480"/>
    </location>
</feature>
<dbReference type="GO" id="GO:0031122">
    <property type="term" value="P:cytoplasmic microtubule organization"/>
    <property type="evidence" value="ECO:0007669"/>
    <property type="project" value="TreeGrafter"/>
</dbReference>
<feature type="region of interest" description="Disordered" evidence="2">
    <location>
        <begin position="452"/>
        <end position="510"/>
    </location>
</feature>
<feature type="region of interest" description="Disordered" evidence="2">
    <location>
        <begin position="110"/>
        <end position="230"/>
    </location>
</feature>
<name>A0A8E2EZ83_9PEZI</name>
<evidence type="ECO:0000313" key="3">
    <source>
        <dbReference type="EMBL" id="OCL07380.1"/>
    </source>
</evidence>